<evidence type="ECO:0000313" key="2">
    <source>
        <dbReference type="EMBL" id="TFB03246.1"/>
    </source>
</evidence>
<feature type="region of interest" description="Disordered" evidence="1">
    <location>
        <begin position="366"/>
        <end position="393"/>
    </location>
</feature>
<dbReference type="Proteomes" id="UP001642720">
    <property type="component" value="Unassembled WGS sequence"/>
</dbReference>
<dbReference type="EMBL" id="PPTA01000005">
    <property type="protein sequence ID" value="TFB03246.1"/>
    <property type="molecule type" value="Genomic_DNA"/>
</dbReference>
<gene>
    <name evidence="2" type="ORF">CCMA1212_004866</name>
</gene>
<sequence length="426" mass="47058">MRSHAATTACLRSPFVRGRRLGPCSKQWQRREREVLATGRLRSRFMAAVGRCANSSFSSVHCATKVSWAFCPRLLPESGLLPVLSVPLPVRPPFAVNFPITPISALVYFCPPQPAPLAHPDPLFPRAYVSVSASTVKHDSPVEQNLDIETHVAWLQTGTHTPLARERLPTRPPLAEPPIDATTRRRGIRACYRARFRRAQLKAEHPSRALTTPFLSPHLVSAAVALYRAISPFDIGLVEHAAAVLPGYVHKILEACSPQCLCFCAASIVCPNQGKWALGHCSLRLAWIQRNQQHQSSWGTSHAPGGVWAAEFAHRVHRVRGRRATHGTASLTLGERETPPYRHCTLGYLQLHSAHQGTQVLRFGGAAPRRRRRPRPLPLALPLPRDTPSTSDCATSALPKLTSQHPAALWAQLPDLTYRRLLPTLP</sequence>
<dbReference type="RefSeq" id="XP_073559447.1">
    <property type="nucleotide sequence ID" value="XM_073702151.1"/>
</dbReference>
<protein>
    <submittedName>
        <fullName evidence="2">Uncharacterized protein</fullName>
    </submittedName>
</protein>
<reference evidence="2 3" key="1">
    <citation type="submission" date="2018-01" db="EMBL/GenBank/DDBJ databases">
        <title>Genome characterization of the sugarcane-associated fungus Trichoderma ghanense CCMA-1212 and their application in lignocelulose bioconversion.</title>
        <authorList>
            <person name="Steindorff A.S."/>
            <person name="Mendes T.D."/>
            <person name="Vilela E.S.D."/>
            <person name="Rodrigues D.S."/>
            <person name="Formighieri E.F."/>
            <person name="Melo I.S."/>
            <person name="Favaro L.C.L."/>
        </authorList>
    </citation>
    <scope>NUCLEOTIDE SEQUENCE [LARGE SCALE GENOMIC DNA]</scope>
    <source>
        <strain evidence="2 3">CCMA-1212</strain>
    </source>
</reference>
<proteinExistence type="predicted"/>
<organism evidence="2 3">
    <name type="scientific">Trichoderma ghanense</name>
    <dbReference type="NCBI Taxonomy" id="65468"/>
    <lineage>
        <taxon>Eukaryota</taxon>
        <taxon>Fungi</taxon>
        <taxon>Dikarya</taxon>
        <taxon>Ascomycota</taxon>
        <taxon>Pezizomycotina</taxon>
        <taxon>Sordariomycetes</taxon>
        <taxon>Hypocreomycetidae</taxon>
        <taxon>Hypocreales</taxon>
        <taxon>Hypocreaceae</taxon>
        <taxon>Trichoderma</taxon>
    </lineage>
</organism>
<keyword evidence="3" id="KW-1185">Reference proteome</keyword>
<comment type="caution">
    <text evidence="2">The sequence shown here is derived from an EMBL/GenBank/DDBJ whole genome shotgun (WGS) entry which is preliminary data.</text>
</comment>
<accession>A0ABY2H593</accession>
<evidence type="ECO:0000313" key="3">
    <source>
        <dbReference type="Proteomes" id="UP001642720"/>
    </source>
</evidence>
<name>A0ABY2H593_9HYPO</name>
<dbReference type="GeneID" id="300576601"/>
<evidence type="ECO:0000256" key="1">
    <source>
        <dbReference type="SAM" id="MobiDB-lite"/>
    </source>
</evidence>